<evidence type="ECO:0000313" key="2">
    <source>
        <dbReference type="Proteomes" id="UP000470246"/>
    </source>
</evidence>
<proteinExistence type="predicted"/>
<keyword evidence="2" id="KW-1185">Reference proteome</keyword>
<sequence length="135" mass="14637">MSMPPLAEVPVRSSLALTRRWVALLGPLSFDRRTLWLTWFDPDGRQSPAVVPIEDVPHQPDDRFLRGLLALADGRQGDDGLLALALGRPGEAVATDDDSAWVRGLHEVLGDDGWSLHLAAGGRVETLVEPGPTSR</sequence>
<comment type="caution">
    <text evidence="1">The sequence shown here is derived from an EMBL/GenBank/DDBJ whole genome shotgun (WGS) entry which is preliminary data.</text>
</comment>
<protein>
    <submittedName>
        <fullName evidence="1">Uncharacterized protein</fullName>
    </submittedName>
</protein>
<evidence type="ECO:0000313" key="1">
    <source>
        <dbReference type="EMBL" id="NEK57062.1"/>
    </source>
</evidence>
<dbReference type="AlphaFoldDB" id="A0A7K3VWS0"/>
<dbReference type="EMBL" id="JAAGWF010000005">
    <property type="protein sequence ID" value="NEK57062.1"/>
    <property type="molecule type" value="Genomic_DNA"/>
</dbReference>
<name>A0A7K3VWS0_9ACTN</name>
<organism evidence="1 2">
    <name type="scientific">Geodermatophilus sabuli</name>
    <dbReference type="NCBI Taxonomy" id="1564158"/>
    <lineage>
        <taxon>Bacteria</taxon>
        <taxon>Bacillati</taxon>
        <taxon>Actinomycetota</taxon>
        <taxon>Actinomycetes</taxon>
        <taxon>Geodermatophilales</taxon>
        <taxon>Geodermatophilaceae</taxon>
        <taxon>Geodermatophilus</taxon>
    </lineage>
</organism>
<dbReference type="RefSeq" id="WP_163480252.1">
    <property type="nucleotide sequence ID" value="NZ_JAAGWF010000005.1"/>
</dbReference>
<dbReference type="Proteomes" id="UP000470246">
    <property type="component" value="Unassembled WGS sequence"/>
</dbReference>
<accession>A0A7K3VWS0</accession>
<gene>
    <name evidence="1" type="ORF">GCU56_04140</name>
</gene>
<reference evidence="1 2" key="1">
    <citation type="submission" date="2020-02" db="EMBL/GenBank/DDBJ databases">
        <title>Geodermatophilus sabuli CPCC 205279 I12A-02694.</title>
        <authorList>
            <person name="Jiang Z."/>
        </authorList>
    </citation>
    <scope>NUCLEOTIDE SEQUENCE [LARGE SCALE GENOMIC DNA]</scope>
    <source>
        <strain evidence="1 2">I12A-02694</strain>
    </source>
</reference>